<dbReference type="AlphaFoldDB" id="A0A381RQW5"/>
<gene>
    <name evidence="1" type="ORF">METZ01_LOCUS47150</name>
</gene>
<dbReference type="EMBL" id="UINC01002222">
    <property type="protein sequence ID" value="SUZ94296.1"/>
    <property type="molecule type" value="Genomic_DNA"/>
</dbReference>
<organism evidence="1">
    <name type="scientific">marine metagenome</name>
    <dbReference type="NCBI Taxonomy" id="408172"/>
    <lineage>
        <taxon>unclassified sequences</taxon>
        <taxon>metagenomes</taxon>
        <taxon>ecological metagenomes</taxon>
    </lineage>
</organism>
<proteinExistence type="predicted"/>
<name>A0A381RQW5_9ZZZZ</name>
<accession>A0A381RQW5</accession>
<evidence type="ECO:0000313" key="1">
    <source>
        <dbReference type="EMBL" id="SUZ94296.1"/>
    </source>
</evidence>
<sequence>MKINVIKNSILFLIEKTDRLDLLKSEINKENYNNSNRIVDLSNVIPDQFLSILKTFTNQNNNKSFVIVTEKIDCDRDNLNLVPTIQEAIDFIDLEEMERDLNSL</sequence>
<reference evidence="1" key="1">
    <citation type="submission" date="2018-05" db="EMBL/GenBank/DDBJ databases">
        <authorList>
            <person name="Lanie J.A."/>
            <person name="Ng W.-L."/>
            <person name="Kazmierczak K.M."/>
            <person name="Andrzejewski T.M."/>
            <person name="Davidsen T.M."/>
            <person name="Wayne K.J."/>
            <person name="Tettelin H."/>
            <person name="Glass J.I."/>
            <person name="Rusch D."/>
            <person name="Podicherti R."/>
            <person name="Tsui H.-C.T."/>
            <person name="Winkler M.E."/>
        </authorList>
    </citation>
    <scope>NUCLEOTIDE SEQUENCE</scope>
</reference>
<protein>
    <submittedName>
        <fullName evidence="1">Uncharacterized protein</fullName>
    </submittedName>
</protein>